<dbReference type="AlphaFoldDB" id="C1D3J6"/>
<proteinExistence type="predicted"/>
<evidence type="ECO:0000313" key="3">
    <source>
        <dbReference type="Proteomes" id="UP000002208"/>
    </source>
</evidence>
<gene>
    <name evidence="2" type="ordered locus">Deide_3p01320</name>
</gene>
<keyword evidence="1" id="KW-1133">Transmembrane helix</keyword>
<organism evidence="2 3">
    <name type="scientific">Deinococcus deserti (strain DSM 17065 / CIP 109153 / LMG 22923 / VCD115)</name>
    <dbReference type="NCBI Taxonomy" id="546414"/>
    <lineage>
        <taxon>Bacteria</taxon>
        <taxon>Thermotogati</taxon>
        <taxon>Deinococcota</taxon>
        <taxon>Deinococci</taxon>
        <taxon>Deinococcales</taxon>
        <taxon>Deinococcaceae</taxon>
        <taxon>Deinococcus</taxon>
    </lineage>
</organism>
<geneLocation type="plasmid" evidence="3">
    <name>pDeide3</name>
</geneLocation>
<dbReference type="RefSeq" id="WP_012694948.1">
    <property type="nucleotide sequence ID" value="NC_012528.1"/>
</dbReference>
<name>C1D3J6_DEIDV</name>
<reference evidence="2 3" key="1">
    <citation type="journal article" date="2009" name="PLoS Genet.">
        <title>Alliance of proteomics and genomics to unravel the specificities of Sahara bacterium Deinococcus deserti.</title>
        <authorList>
            <person name="de Groot A."/>
            <person name="Dulermo R."/>
            <person name="Ortet P."/>
            <person name="Blanchard L."/>
            <person name="Guerin P."/>
            <person name="Fernandez B."/>
            <person name="Vacherie B."/>
            <person name="Dossat C."/>
            <person name="Jolivet E."/>
            <person name="Siguier P."/>
            <person name="Chandler M."/>
            <person name="Barakat M."/>
            <person name="Dedieu A."/>
            <person name="Barbe V."/>
            <person name="Heulin T."/>
            <person name="Sommer S."/>
            <person name="Achouak W."/>
            <person name="Armengaud J."/>
        </authorList>
    </citation>
    <scope>NUCLEOTIDE SEQUENCE [LARGE SCALE GENOMIC DNA]</scope>
    <source>
        <strain evidence="3">DSM 17065 / CIP 109153 / LMG 22923 / VCD115</strain>
        <plasmid evidence="3">pDeide3</plasmid>
    </source>
</reference>
<evidence type="ECO:0000313" key="2">
    <source>
        <dbReference type="EMBL" id="ACO48075.1"/>
    </source>
</evidence>
<keyword evidence="2" id="KW-0614">Plasmid</keyword>
<dbReference type="EMBL" id="CP001117">
    <property type="protein sequence ID" value="ACO48075.1"/>
    <property type="molecule type" value="Genomic_DNA"/>
</dbReference>
<protein>
    <submittedName>
        <fullName evidence="2">Uncharacterized protein</fullName>
    </submittedName>
</protein>
<evidence type="ECO:0000256" key="1">
    <source>
        <dbReference type="SAM" id="Phobius"/>
    </source>
</evidence>
<dbReference type="Proteomes" id="UP000002208">
    <property type="component" value="Plasmid 3"/>
</dbReference>
<keyword evidence="1" id="KW-0812">Transmembrane</keyword>
<keyword evidence="3" id="KW-1185">Reference proteome</keyword>
<dbReference type="KEGG" id="ddr:Deide_3p01320"/>
<accession>C1D3J6</accession>
<sequence>MDLESWTPKDKARRLAVLVALYLSTMLMVVSVLALKWPWFVAPLVGAVGYAVAFYVAYAILRNTFRR</sequence>
<keyword evidence="1" id="KW-0472">Membrane</keyword>
<feature type="transmembrane region" description="Helical" evidence="1">
    <location>
        <begin position="40"/>
        <end position="61"/>
    </location>
</feature>
<feature type="transmembrane region" description="Helical" evidence="1">
    <location>
        <begin position="15"/>
        <end position="34"/>
    </location>
</feature>
<dbReference type="HOGENOM" id="CLU_2805336_0_0_0"/>